<dbReference type="InterPro" id="IPR011611">
    <property type="entry name" value="PfkB_dom"/>
</dbReference>
<protein>
    <submittedName>
        <fullName evidence="4">5-dehydro-2-deoxygluconokinase</fullName>
        <ecNumber evidence="4">2.7.1.92</ecNumber>
    </submittedName>
</protein>
<keyword evidence="1 4" id="KW-0808">Transferase</keyword>
<dbReference type="Gene3D" id="3.40.1190.20">
    <property type="match status" value="1"/>
</dbReference>
<organism evidence="4 5">
    <name type="scientific">Nocardia aurantia</name>
    <dbReference type="NCBI Taxonomy" id="2585199"/>
    <lineage>
        <taxon>Bacteria</taxon>
        <taxon>Bacillati</taxon>
        <taxon>Actinomycetota</taxon>
        <taxon>Actinomycetes</taxon>
        <taxon>Mycobacteriales</taxon>
        <taxon>Nocardiaceae</taxon>
        <taxon>Nocardia</taxon>
    </lineage>
</organism>
<dbReference type="PANTHER" id="PTHR10584">
    <property type="entry name" value="SUGAR KINASE"/>
    <property type="match status" value="1"/>
</dbReference>
<accession>A0A7K0DJW9</accession>
<gene>
    <name evidence="4" type="primary">iolC_1</name>
    <name evidence="4" type="ORF">NRB56_16660</name>
</gene>
<dbReference type="SUPFAM" id="SSF53613">
    <property type="entry name" value="Ribokinase-like"/>
    <property type="match status" value="1"/>
</dbReference>
<feature type="domain" description="Carbohydrate kinase PfkB" evidence="3">
    <location>
        <begin position="66"/>
        <end position="288"/>
    </location>
</feature>
<keyword evidence="5" id="KW-1185">Reference proteome</keyword>
<dbReference type="Proteomes" id="UP000431401">
    <property type="component" value="Unassembled WGS sequence"/>
</dbReference>
<evidence type="ECO:0000259" key="3">
    <source>
        <dbReference type="Pfam" id="PF00294"/>
    </source>
</evidence>
<dbReference type="OrthoDB" id="4531440at2"/>
<dbReference type="EMBL" id="WEGI01000003">
    <property type="protein sequence ID" value="MQY26106.1"/>
    <property type="molecule type" value="Genomic_DNA"/>
</dbReference>
<dbReference type="EC" id="2.7.1.92" evidence="4"/>
<evidence type="ECO:0000256" key="2">
    <source>
        <dbReference type="ARBA" id="ARBA00022777"/>
    </source>
</evidence>
<sequence length="309" mass="32192">MLTARAQPIVCFSYLAAAQLWRVPQYPPANSGASIEAAEYSIAADAPMAAAVLVALDAPTLLIANNIGTDHLGGQARTWLEQHNVPTTAEAHENLSTPSITVIADGAATRTWFAHLPGVVDALQQVDLSPVHTAAFVYVDAYELIEKAAVRVVAAARAANTPVLINLGGSPLSDGVRQAVAGYEKLLLQTNVDDDDHAEAPVVARTLLAQTEAAWVVVTAGASGAVAVSRTEEISVPAFSVVVRHTHCAGAAFSGGLLYGLWAGWPMERSMVLGSASGALRCAREQGGALPTLRELEAFIAVHGQTFAS</sequence>
<dbReference type="GO" id="GO:0047590">
    <property type="term" value="F:5-dehydro-2-deoxygluconokinase activity"/>
    <property type="evidence" value="ECO:0007669"/>
    <property type="project" value="UniProtKB-EC"/>
</dbReference>
<proteinExistence type="predicted"/>
<evidence type="ECO:0000313" key="5">
    <source>
        <dbReference type="Proteomes" id="UP000431401"/>
    </source>
</evidence>
<dbReference type="PANTHER" id="PTHR10584:SF166">
    <property type="entry name" value="RIBOKINASE"/>
    <property type="match status" value="1"/>
</dbReference>
<evidence type="ECO:0000256" key="1">
    <source>
        <dbReference type="ARBA" id="ARBA00022679"/>
    </source>
</evidence>
<dbReference type="InterPro" id="IPR029056">
    <property type="entry name" value="Ribokinase-like"/>
</dbReference>
<dbReference type="Pfam" id="PF00294">
    <property type="entry name" value="PfkB"/>
    <property type="match status" value="1"/>
</dbReference>
<comment type="caution">
    <text evidence="4">The sequence shown here is derived from an EMBL/GenBank/DDBJ whole genome shotgun (WGS) entry which is preliminary data.</text>
</comment>
<reference evidence="4 5" key="1">
    <citation type="submission" date="2019-10" db="EMBL/GenBank/DDBJ databases">
        <title>Nocardia macrotermitis sp. nov. and Nocardia aurantia sp. nov., isolated from the gut of fungus growing-termite Macrotermes natalensis.</title>
        <authorList>
            <person name="Benndorf R."/>
            <person name="Schwitalla J."/>
            <person name="Martin K."/>
            <person name="De Beer W."/>
            <person name="Kaster A.-K."/>
            <person name="Vollmers J."/>
            <person name="Poulsen M."/>
            <person name="Beemelmanns C."/>
        </authorList>
    </citation>
    <scope>NUCLEOTIDE SEQUENCE [LARGE SCALE GENOMIC DNA]</scope>
    <source>
        <strain evidence="4 5">RB56</strain>
    </source>
</reference>
<name>A0A7K0DJW9_9NOCA</name>
<keyword evidence="2 4" id="KW-0418">Kinase</keyword>
<evidence type="ECO:0000313" key="4">
    <source>
        <dbReference type="EMBL" id="MQY26106.1"/>
    </source>
</evidence>
<dbReference type="AlphaFoldDB" id="A0A7K0DJW9"/>
<dbReference type="RefSeq" id="WP_153340015.1">
    <property type="nucleotide sequence ID" value="NZ_WEGI01000003.1"/>
</dbReference>